<keyword evidence="4" id="KW-1185">Reference proteome</keyword>
<dbReference type="InterPro" id="IPR012495">
    <property type="entry name" value="TadE-like_dom"/>
</dbReference>
<evidence type="ECO:0000313" key="4">
    <source>
        <dbReference type="Proteomes" id="UP000622890"/>
    </source>
</evidence>
<proteinExistence type="predicted"/>
<gene>
    <name evidence="3" type="ORF">JJB74_03415</name>
</gene>
<organism evidence="3 4">
    <name type="scientific">Noviherbaspirillum pedocola</name>
    <dbReference type="NCBI Taxonomy" id="2801341"/>
    <lineage>
        <taxon>Bacteria</taxon>
        <taxon>Pseudomonadati</taxon>
        <taxon>Pseudomonadota</taxon>
        <taxon>Betaproteobacteria</taxon>
        <taxon>Burkholderiales</taxon>
        <taxon>Oxalobacteraceae</taxon>
        <taxon>Noviherbaspirillum</taxon>
    </lineage>
</organism>
<dbReference type="EMBL" id="JAEPBG010000001">
    <property type="protein sequence ID" value="MBK4733655.1"/>
    <property type="molecule type" value="Genomic_DNA"/>
</dbReference>
<dbReference type="AlphaFoldDB" id="A0A934SQJ4"/>
<dbReference type="Pfam" id="PF07811">
    <property type="entry name" value="TadE"/>
    <property type="match status" value="1"/>
</dbReference>
<name>A0A934SQJ4_9BURK</name>
<protein>
    <submittedName>
        <fullName evidence="3">Pilus assembly protein</fullName>
    </submittedName>
</protein>
<evidence type="ECO:0000313" key="3">
    <source>
        <dbReference type="EMBL" id="MBK4733655.1"/>
    </source>
</evidence>
<dbReference type="Proteomes" id="UP000622890">
    <property type="component" value="Unassembled WGS sequence"/>
</dbReference>
<accession>A0A934SQJ4</accession>
<keyword evidence="1" id="KW-1133">Transmembrane helix</keyword>
<sequence length="143" mass="15652">MSARRLHRTMQHRRQARGQRGAVLIEFALAAPVLLLLIFAALELGVLSWVTLTMRHALQDGVRQAAQMGEANDTTRLLARVAEQSMGLYARLQPQITLVAAPGGHAVLRMECAWPVTTPLLAPFFPDGYHFEFAAALHDGGGE</sequence>
<evidence type="ECO:0000259" key="2">
    <source>
        <dbReference type="Pfam" id="PF07811"/>
    </source>
</evidence>
<feature type="domain" description="TadE-like" evidence="2">
    <location>
        <begin position="21"/>
        <end position="63"/>
    </location>
</feature>
<keyword evidence="1" id="KW-0812">Transmembrane</keyword>
<comment type="caution">
    <text evidence="3">The sequence shown here is derived from an EMBL/GenBank/DDBJ whole genome shotgun (WGS) entry which is preliminary data.</text>
</comment>
<evidence type="ECO:0000256" key="1">
    <source>
        <dbReference type="SAM" id="Phobius"/>
    </source>
</evidence>
<reference evidence="3" key="1">
    <citation type="submission" date="2021-01" db="EMBL/GenBank/DDBJ databases">
        <title>Genome sequence of strain Noviherbaspirillum sp. DKR-6.</title>
        <authorList>
            <person name="Chaudhary D.K."/>
        </authorList>
    </citation>
    <scope>NUCLEOTIDE SEQUENCE</scope>
    <source>
        <strain evidence="3">DKR-6</strain>
    </source>
</reference>
<feature type="transmembrane region" description="Helical" evidence="1">
    <location>
        <begin position="21"/>
        <end position="50"/>
    </location>
</feature>
<keyword evidence="1" id="KW-0472">Membrane</keyword>
<dbReference type="RefSeq" id="WP_200590388.1">
    <property type="nucleotide sequence ID" value="NZ_JAEPBG010000001.1"/>
</dbReference>